<accession>A0ABQ9V7A2</accession>
<comment type="caution">
    <text evidence="1">The sequence shown here is derived from an EMBL/GenBank/DDBJ whole genome shotgun (WGS) entry which is preliminary data.</text>
</comment>
<evidence type="ECO:0000313" key="2">
    <source>
        <dbReference type="Proteomes" id="UP001266305"/>
    </source>
</evidence>
<protein>
    <submittedName>
        <fullName evidence="1">Uncharacterized protein</fullName>
    </submittedName>
</protein>
<gene>
    <name evidence="1" type="ORF">P7K49_014616</name>
</gene>
<sequence length="72" mass="7905">MPLPVLHPSPASSQPPELNFGAITLNSMDATSEHDFVDLASELLDQPRAQPLQCLHLCPQHQKQPDAPEEKP</sequence>
<keyword evidence="2" id="KW-1185">Reference proteome</keyword>
<proteinExistence type="predicted"/>
<evidence type="ECO:0000313" key="1">
    <source>
        <dbReference type="EMBL" id="KAK2105102.1"/>
    </source>
</evidence>
<organism evidence="1 2">
    <name type="scientific">Saguinus oedipus</name>
    <name type="common">Cotton-top tamarin</name>
    <name type="synonym">Oedipomidas oedipus</name>
    <dbReference type="NCBI Taxonomy" id="9490"/>
    <lineage>
        <taxon>Eukaryota</taxon>
        <taxon>Metazoa</taxon>
        <taxon>Chordata</taxon>
        <taxon>Craniata</taxon>
        <taxon>Vertebrata</taxon>
        <taxon>Euteleostomi</taxon>
        <taxon>Mammalia</taxon>
        <taxon>Eutheria</taxon>
        <taxon>Euarchontoglires</taxon>
        <taxon>Primates</taxon>
        <taxon>Haplorrhini</taxon>
        <taxon>Platyrrhini</taxon>
        <taxon>Cebidae</taxon>
        <taxon>Callitrichinae</taxon>
        <taxon>Saguinus</taxon>
    </lineage>
</organism>
<dbReference type="Proteomes" id="UP001266305">
    <property type="component" value="Unassembled WGS sequence"/>
</dbReference>
<reference evidence="1 2" key="1">
    <citation type="submission" date="2023-05" db="EMBL/GenBank/DDBJ databases">
        <title>B98-5 Cell Line De Novo Hybrid Assembly: An Optical Mapping Approach.</title>
        <authorList>
            <person name="Kananen K."/>
            <person name="Auerbach J.A."/>
            <person name="Kautto E."/>
            <person name="Blachly J.S."/>
        </authorList>
    </citation>
    <scope>NUCLEOTIDE SEQUENCE [LARGE SCALE GENOMIC DNA]</scope>
    <source>
        <strain evidence="1">B95-8</strain>
        <tissue evidence="1">Cell line</tissue>
    </source>
</reference>
<dbReference type="EMBL" id="JASSZA010000007">
    <property type="protein sequence ID" value="KAK2105102.1"/>
    <property type="molecule type" value="Genomic_DNA"/>
</dbReference>
<name>A0ABQ9V7A2_SAGOE</name>